<dbReference type="Proteomes" id="UP000177515">
    <property type="component" value="Chromosome 1"/>
</dbReference>
<protein>
    <submittedName>
        <fullName evidence="1">Uncharacterized protein</fullName>
    </submittedName>
</protein>
<dbReference type="RefSeq" id="WP_071069118.1">
    <property type="nucleotide sequence ID" value="NZ_CP017754.1"/>
</dbReference>
<reference evidence="1 2" key="1">
    <citation type="submission" date="2016-10" db="EMBL/GenBank/DDBJ databases">
        <title>Complete genome sequences of three Cupriavidus strains isolated from various Malaysian environments.</title>
        <authorList>
            <person name="Abdullah A.A.-A."/>
            <person name="Shafie N.A.H."/>
            <person name="Lau N.S."/>
        </authorList>
    </citation>
    <scope>NUCLEOTIDE SEQUENCE [LARGE SCALE GENOMIC DNA]</scope>
    <source>
        <strain evidence="1 2">USMAA1020</strain>
    </source>
</reference>
<keyword evidence="2" id="KW-1185">Reference proteome</keyword>
<name>A0ABM6F3F9_9BURK</name>
<gene>
    <name evidence="1" type="ORF">BKK80_09020</name>
</gene>
<accession>A0ABM6F3F9</accession>
<evidence type="ECO:0000313" key="1">
    <source>
        <dbReference type="EMBL" id="AOZ05952.1"/>
    </source>
</evidence>
<proteinExistence type="predicted"/>
<organism evidence="1 2">
    <name type="scientific">Cupriavidus malaysiensis</name>
    <dbReference type="NCBI Taxonomy" id="367825"/>
    <lineage>
        <taxon>Bacteria</taxon>
        <taxon>Pseudomonadati</taxon>
        <taxon>Pseudomonadota</taxon>
        <taxon>Betaproteobacteria</taxon>
        <taxon>Burkholderiales</taxon>
        <taxon>Burkholderiaceae</taxon>
        <taxon>Cupriavidus</taxon>
    </lineage>
</organism>
<dbReference type="EMBL" id="CP017754">
    <property type="protein sequence ID" value="AOZ05952.1"/>
    <property type="molecule type" value="Genomic_DNA"/>
</dbReference>
<sequence>MYTAKPPAKVARIESALADYPDYDALDNLLYDWFCWECAEPGARGFMGQDKTCSRARSARQWQSTDELLAADVFAWQIQQVAAAIAELEPDAQLAIRIEARNRMGPSVWRNPRAGAGQAVAYARAKLQVEPLLRRRGVEY</sequence>
<evidence type="ECO:0000313" key="2">
    <source>
        <dbReference type="Proteomes" id="UP000177515"/>
    </source>
</evidence>